<dbReference type="InterPro" id="IPR002514">
    <property type="entry name" value="Transposase_8"/>
</dbReference>
<protein>
    <submittedName>
        <fullName evidence="2">Uncharacterized protein</fullName>
    </submittedName>
</protein>
<name>A0A1L3SR31_9HYPH</name>
<sequence>MKLAQQLHVIGLQVRITGVLLVFVACVGLFTIRVQCDIAPKRVLGLNWAPSKGDRDEEERVTEDQIIGVLKEHQAGIVMEELYRKHGISDATFCNSRSRYGGMGNVR</sequence>
<dbReference type="STRING" id="1670800.BSQ44_10890"/>
<dbReference type="OrthoDB" id="9809060at2"/>
<dbReference type="Pfam" id="PF01527">
    <property type="entry name" value="HTH_Tnp_1"/>
    <property type="match status" value="1"/>
</dbReference>
<dbReference type="KEGG" id="meso:BSQ44_10890"/>
<dbReference type="EMBL" id="CP018171">
    <property type="protein sequence ID" value="APH71820.1"/>
    <property type="molecule type" value="Genomic_DNA"/>
</dbReference>
<accession>A0A1L3SR31</accession>
<keyword evidence="3" id="KW-1185">Reference proteome</keyword>
<dbReference type="Proteomes" id="UP000182840">
    <property type="component" value="Chromosome"/>
</dbReference>
<organism evidence="2 3">
    <name type="scientific">Aquibium oceanicum</name>
    <dbReference type="NCBI Taxonomy" id="1670800"/>
    <lineage>
        <taxon>Bacteria</taxon>
        <taxon>Pseudomonadati</taxon>
        <taxon>Pseudomonadota</taxon>
        <taxon>Alphaproteobacteria</taxon>
        <taxon>Hyphomicrobiales</taxon>
        <taxon>Phyllobacteriaceae</taxon>
        <taxon>Aquibium</taxon>
    </lineage>
</organism>
<evidence type="ECO:0000313" key="3">
    <source>
        <dbReference type="Proteomes" id="UP000182840"/>
    </source>
</evidence>
<proteinExistence type="predicted"/>
<evidence type="ECO:0000256" key="1">
    <source>
        <dbReference type="SAM" id="Phobius"/>
    </source>
</evidence>
<gene>
    <name evidence="2" type="ORF">BSQ44_10890</name>
</gene>
<dbReference type="AlphaFoldDB" id="A0A1L3SR31"/>
<feature type="transmembrane region" description="Helical" evidence="1">
    <location>
        <begin position="12"/>
        <end position="32"/>
    </location>
</feature>
<evidence type="ECO:0000313" key="2">
    <source>
        <dbReference type="EMBL" id="APH71820.1"/>
    </source>
</evidence>
<keyword evidence="1" id="KW-0812">Transmembrane</keyword>
<keyword evidence="1" id="KW-1133">Transmembrane helix</keyword>
<reference evidence="3" key="1">
    <citation type="submission" date="2016-11" db="EMBL/GenBank/DDBJ databases">
        <title>Mesorhizobium oceanicum sp. nov., isolated from deep seawater in South China Sea.</title>
        <authorList>
            <person name="Fu G.-Y."/>
        </authorList>
    </citation>
    <scope>NUCLEOTIDE SEQUENCE [LARGE SCALE GENOMIC DNA]</scope>
    <source>
        <strain evidence="3">B7</strain>
    </source>
</reference>
<dbReference type="PROSITE" id="PS51257">
    <property type="entry name" value="PROKAR_LIPOPROTEIN"/>
    <property type="match status" value="1"/>
</dbReference>
<keyword evidence="1" id="KW-0472">Membrane</keyword>